<evidence type="ECO:0000313" key="4">
    <source>
        <dbReference type="Proteomes" id="UP000001882"/>
    </source>
</evidence>
<dbReference type="Pfam" id="PF04967">
    <property type="entry name" value="HTH_10"/>
    <property type="match status" value="1"/>
</dbReference>
<dbReference type="RefSeq" id="WP_012901332.1">
    <property type="nucleotide sequence ID" value="NC_013665.1"/>
</dbReference>
<dbReference type="AlphaFoldDB" id="D1Z1T6"/>
<dbReference type="InterPro" id="IPR056486">
    <property type="entry name" value="HVO_2525_N"/>
</dbReference>
<evidence type="ECO:0000259" key="2">
    <source>
        <dbReference type="Pfam" id="PF24279"/>
    </source>
</evidence>
<gene>
    <name evidence="3" type="ordered locus">MCP_2586</name>
</gene>
<accession>D1Z1T6</accession>
<proteinExistence type="predicted"/>
<sequence>MSTALSIGLRHRDCWHSALSKKLSATIVVKYTYVLPNNQLYGYQTIISPRIGELEAFLKSAPQIRKYAILSRSADRADVITWAEQGSIIDNIIRKNCVFIGPTVVKDGIENWHIMAPTRDELQEVVAGLEECADIAYIRNSEGTEPDIGLTERQMSTLRTAVEMGYFDTPRRASIKDVAKILNISASTAVEHLRKAEKKVLENYARS</sequence>
<keyword evidence="4" id="KW-1185">Reference proteome</keyword>
<dbReference type="EMBL" id="AP011532">
    <property type="protein sequence ID" value="BAI62658.1"/>
    <property type="molecule type" value="Genomic_DNA"/>
</dbReference>
<dbReference type="KEGG" id="mpd:MCP_2586"/>
<feature type="domain" description="HVO-2525 N-terminal" evidence="2">
    <location>
        <begin position="57"/>
        <end position="131"/>
    </location>
</feature>
<evidence type="ECO:0000259" key="1">
    <source>
        <dbReference type="Pfam" id="PF04967"/>
    </source>
</evidence>
<dbReference type="eggNOG" id="arCOG02271">
    <property type="taxonomic scope" value="Archaea"/>
</dbReference>
<dbReference type="PANTHER" id="PTHR34236">
    <property type="entry name" value="DIMETHYL SULFOXIDE REDUCTASE TRANSCRIPTIONAL ACTIVATOR"/>
    <property type="match status" value="1"/>
</dbReference>
<reference evidence="4" key="3">
    <citation type="journal article" date="2011" name="PLoS ONE">
        <title>Genome sequence of a mesophilic hydrogenotrophic methanogen Methanocella paludicola, the first cultivated representative of the order Methanocellales.</title>
        <authorList>
            <person name="Sakai S."/>
            <person name="Takaki Y."/>
            <person name="Shimamura S."/>
            <person name="Sekine M."/>
            <person name="Tajima T."/>
            <person name="Kosugi H."/>
            <person name="Ichikawa N."/>
            <person name="Tasumi E."/>
            <person name="Hiraki A.T."/>
            <person name="Shimizu A."/>
            <person name="Kato Y."/>
            <person name="Nishiko R."/>
            <person name="Mori K."/>
            <person name="Fujita N."/>
            <person name="Imachi H."/>
            <person name="Takai K."/>
        </authorList>
    </citation>
    <scope>NUCLEOTIDE SEQUENCE [LARGE SCALE GENOMIC DNA]</scope>
    <source>
        <strain evidence="4">DSM 17711 / JCM 13418 / NBRC 101707 / SANAE</strain>
    </source>
</reference>
<dbReference type="PANTHER" id="PTHR34236:SF1">
    <property type="entry name" value="DIMETHYL SULFOXIDE REDUCTASE TRANSCRIPTIONAL ACTIVATOR"/>
    <property type="match status" value="1"/>
</dbReference>
<reference evidence="3 4" key="2">
    <citation type="journal article" date="2008" name="Int. J. Syst. Evol. Microbiol.">
        <title>Methanocella paludicola gen. nov., sp. nov., a methane-producing archaeon, the first isolate of the lineage 'Rice Cluster I', and proposal of the new archaeal order Methanocellales ord. nov.</title>
        <authorList>
            <person name="Sakai S."/>
            <person name="Imachi H."/>
            <person name="Hanada S."/>
            <person name="Ohashi A."/>
            <person name="Harada H."/>
            <person name="Kamagata Y."/>
        </authorList>
    </citation>
    <scope>NUCLEOTIDE SEQUENCE [LARGE SCALE GENOMIC DNA]</scope>
    <source>
        <strain evidence="4">DSM 17711 / JCM 13418 / NBRC 101707 / SANAE</strain>
    </source>
</reference>
<dbReference type="InParanoid" id="D1Z1T6"/>
<protein>
    <submittedName>
        <fullName evidence="3">Uncharacterized protein</fullName>
    </submittedName>
</protein>
<dbReference type="Proteomes" id="UP000001882">
    <property type="component" value="Chromosome"/>
</dbReference>
<reference evidence="3 4" key="1">
    <citation type="journal article" date="2007" name="Appl. Environ. Microbiol.">
        <title>Isolation of key methanogens for global methane emission from rice paddy fields: a novel isolate affiliated with the clone cluster rice cluster I.</title>
        <authorList>
            <person name="Sakai S."/>
            <person name="Imachi H."/>
            <person name="Sekiguchi Y."/>
            <person name="Ohashi A."/>
            <person name="Harada H."/>
            <person name="Kamagata Y."/>
        </authorList>
    </citation>
    <scope>NUCLEOTIDE SEQUENCE [LARGE SCALE GENOMIC DNA]</scope>
    <source>
        <strain evidence="4">DSM 17711 / JCM 13418 / NBRC 101707 / SANAE</strain>
    </source>
</reference>
<dbReference type="STRING" id="304371.MCP_2586"/>
<dbReference type="Pfam" id="PF24279">
    <property type="entry name" value="HVO_2525_N"/>
    <property type="match status" value="1"/>
</dbReference>
<dbReference type="OrthoDB" id="27447at2157"/>
<organism evidence="3 4">
    <name type="scientific">Methanocella paludicola (strain DSM 17711 / JCM 13418 / NBRC 101707 / SANAE)</name>
    <dbReference type="NCBI Taxonomy" id="304371"/>
    <lineage>
        <taxon>Archaea</taxon>
        <taxon>Methanobacteriati</taxon>
        <taxon>Methanobacteriota</taxon>
        <taxon>Stenosarchaea group</taxon>
        <taxon>Methanomicrobia</taxon>
        <taxon>Methanocellales</taxon>
        <taxon>Methanocellaceae</taxon>
        <taxon>Methanocella</taxon>
    </lineage>
</organism>
<evidence type="ECO:0000313" key="3">
    <source>
        <dbReference type="EMBL" id="BAI62658.1"/>
    </source>
</evidence>
<name>D1Z1T6_METPS</name>
<feature type="domain" description="HTH bat-type" evidence="1">
    <location>
        <begin position="150"/>
        <end position="202"/>
    </location>
</feature>
<dbReference type="GeneID" id="8682919"/>
<dbReference type="InterPro" id="IPR007050">
    <property type="entry name" value="HTH_bacterioopsin"/>
</dbReference>